<dbReference type="EMBL" id="QJKJ01012249">
    <property type="protein sequence ID" value="RDX69117.1"/>
    <property type="molecule type" value="Genomic_DNA"/>
</dbReference>
<keyword evidence="8" id="KW-1185">Reference proteome</keyword>
<dbReference type="InterPro" id="IPR009057">
    <property type="entry name" value="Homeodomain-like_sf"/>
</dbReference>
<keyword evidence="4" id="KW-0539">Nucleus</keyword>
<dbReference type="GO" id="GO:0003700">
    <property type="term" value="F:DNA-binding transcription factor activity"/>
    <property type="evidence" value="ECO:0007669"/>
    <property type="project" value="InterPro"/>
</dbReference>
<dbReference type="GO" id="GO:0003677">
    <property type="term" value="F:DNA binding"/>
    <property type="evidence" value="ECO:0007669"/>
    <property type="project" value="InterPro"/>
</dbReference>
<sequence>MATERLYIGVGIMISWQKQNNIRVQKQKAPHDFVNTLLLSTQGKMASCGREGVVRQYIRSKVPRLRWTPELHRCFVYAIETLGGHHKATPKLVLQVMDVKGLTISHVKSHLQMYRSMKGDSCRQDRTSTQHRKQSFQEHDDDGRVDEVSDVGFHLKPIGKESHSLSSSTNFSPKRARIEKTSLLSGILQCSQRICEAVPNPYTTFYDYLQSMGEQKGIKKICVGSIWQTPPLSTTFPMLPKQESDLLQVVDKLNEKQPLNEVGNIWRVRAEDEDMGGCELSLSISLPQPHPSSQKSNASSVSETSEAFSLCPEFSNNYMACSSSSNVPNTINLDLSLAI</sequence>
<evidence type="ECO:0000256" key="1">
    <source>
        <dbReference type="ARBA" id="ARBA00004123"/>
    </source>
</evidence>
<comment type="caution">
    <text evidence="7">The sequence shown here is derived from an EMBL/GenBank/DDBJ whole genome shotgun (WGS) entry which is preliminary data.</text>
</comment>
<evidence type="ECO:0000256" key="3">
    <source>
        <dbReference type="ARBA" id="ARBA00023163"/>
    </source>
</evidence>
<feature type="region of interest" description="Disordered" evidence="5">
    <location>
        <begin position="119"/>
        <end position="144"/>
    </location>
</feature>
<dbReference type="OrthoDB" id="551907at2759"/>
<evidence type="ECO:0000313" key="7">
    <source>
        <dbReference type="EMBL" id="RDX69117.1"/>
    </source>
</evidence>
<accession>A0A371ESU2</accession>
<dbReference type="PANTHER" id="PTHR31314">
    <property type="entry name" value="MYB FAMILY TRANSCRIPTION FACTOR PHL7-LIKE"/>
    <property type="match status" value="1"/>
</dbReference>
<proteinExistence type="predicted"/>
<protein>
    <submittedName>
        <fullName evidence="7">Myb family transcription factor</fullName>
    </submittedName>
</protein>
<dbReference type="PANTHER" id="PTHR31314:SF155">
    <property type="entry name" value="GLYCOSYLTRANSFERASE"/>
    <property type="match status" value="1"/>
</dbReference>
<dbReference type="PROSITE" id="PS51294">
    <property type="entry name" value="HTH_MYB"/>
    <property type="match status" value="1"/>
</dbReference>
<evidence type="ECO:0000313" key="8">
    <source>
        <dbReference type="Proteomes" id="UP000257109"/>
    </source>
</evidence>
<feature type="compositionally biased region" description="Basic and acidic residues" evidence="5">
    <location>
        <begin position="119"/>
        <end position="128"/>
    </location>
</feature>
<dbReference type="InterPro" id="IPR006447">
    <property type="entry name" value="Myb_dom_plants"/>
</dbReference>
<dbReference type="Gene3D" id="1.10.10.60">
    <property type="entry name" value="Homeodomain-like"/>
    <property type="match status" value="1"/>
</dbReference>
<dbReference type="FunFam" id="1.10.10.60:FF:000002">
    <property type="entry name" value="Myb family transcription factor"/>
    <property type="match status" value="1"/>
</dbReference>
<dbReference type="SUPFAM" id="SSF46689">
    <property type="entry name" value="Homeodomain-like"/>
    <property type="match status" value="1"/>
</dbReference>
<keyword evidence="2" id="KW-0805">Transcription regulation</keyword>
<dbReference type="InterPro" id="IPR046955">
    <property type="entry name" value="PHR1-like"/>
</dbReference>
<dbReference type="STRING" id="157652.A0A371ESU2"/>
<evidence type="ECO:0000256" key="2">
    <source>
        <dbReference type="ARBA" id="ARBA00023015"/>
    </source>
</evidence>
<name>A0A371ESU2_MUCPR</name>
<evidence type="ECO:0000256" key="4">
    <source>
        <dbReference type="ARBA" id="ARBA00023242"/>
    </source>
</evidence>
<gene>
    <name evidence="7" type="ORF">CR513_51810</name>
</gene>
<dbReference type="Proteomes" id="UP000257109">
    <property type="component" value="Unassembled WGS sequence"/>
</dbReference>
<organism evidence="7 8">
    <name type="scientific">Mucuna pruriens</name>
    <name type="common">Velvet bean</name>
    <name type="synonym">Dolichos pruriens</name>
    <dbReference type="NCBI Taxonomy" id="157652"/>
    <lineage>
        <taxon>Eukaryota</taxon>
        <taxon>Viridiplantae</taxon>
        <taxon>Streptophyta</taxon>
        <taxon>Embryophyta</taxon>
        <taxon>Tracheophyta</taxon>
        <taxon>Spermatophyta</taxon>
        <taxon>Magnoliopsida</taxon>
        <taxon>eudicotyledons</taxon>
        <taxon>Gunneridae</taxon>
        <taxon>Pentapetalae</taxon>
        <taxon>rosids</taxon>
        <taxon>fabids</taxon>
        <taxon>Fabales</taxon>
        <taxon>Fabaceae</taxon>
        <taxon>Papilionoideae</taxon>
        <taxon>50 kb inversion clade</taxon>
        <taxon>NPAAA clade</taxon>
        <taxon>indigoferoid/millettioid clade</taxon>
        <taxon>Phaseoleae</taxon>
        <taxon>Mucuna</taxon>
    </lineage>
</organism>
<feature type="domain" description="HTH myb-type" evidence="6">
    <location>
        <begin position="59"/>
        <end position="119"/>
    </location>
</feature>
<feature type="non-terminal residue" evidence="7">
    <location>
        <position position="1"/>
    </location>
</feature>
<reference evidence="7" key="1">
    <citation type="submission" date="2018-05" db="EMBL/GenBank/DDBJ databases">
        <title>Draft genome of Mucuna pruriens seed.</title>
        <authorList>
            <person name="Nnadi N.E."/>
            <person name="Vos R."/>
            <person name="Hasami M.H."/>
            <person name="Devisetty U.K."/>
            <person name="Aguiy J.C."/>
        </authorList>
    </citation>
    <scope>NUCLEOTIDE SEQUENCE [LARGE SCALE GENOMIC DNA]</scope>
    <source>
        <strain evidence="7">JCA_2017</strain>
    </source>
</reference>
<feature type="compositionally biased region" description="Basic and acidic residues" evidence="5">
    <location>
        <begin position="135"/>
        <end position="144"/>
    </location>
</feature>
<dbReference type="GO" id="GO:0005634">
    <property type="term" value="C:nucleus"/>
    <property type="evidence" value="ECO:0007669"/>
    <property type="project" value="UniProtKB-SubCell"/>
</dbReference>
<dbReference type="InterPro" id="IPR001005">
    <property type="entry name" value="SANT/Myb"/>
</dbReference>
<evidence type="ECO:0000259" key="6">
    <source>
        <dbReference type="PROSITE" id="PS51294"/>
    </source>
</evidence>
<keyword evidence="3" id="KW-0804">Transcription</keyword>
<dbReference type="AlphaFoldDB" id="A0A371ESU2"/>
<comment type="subcellular location">
    <subcellularLocation>
        <location evidence="1">Nucleus</location>
    </subcellularLocation>
</comment>
<dbReference type="NCBIfam" id="TIGR01557">
    <property type="entry name" value="myb_SHAQKYF"/>
    <property type="match status" value="1"/>
</dbReference>
<dbReference type="Pfam" id="PF00249">
    <property type="entry name" value="Myb_DNA-binding"/>
    <property type="match status" value="1"/>
</dbReference>
<evidence type="ECO:0000256" key="5">
    <source>
        <dbReference type="SAM" id="MobiDB-lite"/>
    </source>
</evidence>
<dbReference type="InterPro" id="IPR017930">
    <property type="entry name" value="Myb_dom"/>
</dbReference>